<reference evidence="1 2" key="1">
    <citation type="submission" date="2018-06" db="EMBL/GenBank/DDBJ databases">
        <title>Genomic Encyclopedia of Type Strains, Phase IV (KMG-IV): sequencing the most valuable type-strain genomes for metagenomic binning, comparative biology and taxonomic classification.</title>
        <authorList>
            <person name="Goeker M."/>
        </authorList>
    </citation>
    <scope>NUCLEOTIDE SEQUENCE [LARGE SCALE GENOMIC DNA]</scope>
    <source>
        <strain evidence="1 2">DSM 24032</strain>
    </source>
</reference>
<dbReference type="RefSeq" id="WP_170131923.1">
    <property type="nucleotide sequence ID" value="NZ_QNRT01000001.1"/>
</dbReference>
<dbReference type="Proteomes" id="UP000253083">
    <property type="component" value="Unassembled WGS sequence"/>
</dbReference>
<dbReference type="InParanoid" id="A0A395JMH8"/>
<proteinExistence type="predicted"/>
<gene>
    <name evidence="1" type="ORF">DFR28_101235</name>
</gene>
<accession>A0A395JMH8</accession>
<keyword evidence="2" id="KW-1185">Reference proteome</keyword>
<protein>
    <submittedName>
        <fullName evidence="1">Uncharacterized protein</fullName>
    </submittedName>
</protein>
<evidence type="ECO:0000313" key="2">
    <source>
        <dbReference type="Proteomes" id="UP000253083"/>
    </source>
</evidence>
<evidence type="ECO:0000313" key="1">
    <source>
        <dbReference type="EMBL" id="RBP52851.1"/>
    </source>
</evidence>
<sequence length="58" mass="6603">MKIQARQLNESIICRLPNGIEIEVTMFIVVGEECDPDVDINRAIRLIQSCPQILSKFT</sequence>
<name>A0A395JMH8_9GAMM</name>
<dbReference type="AlphaFoldDB" id="A0A395JMH8"/>
<dbReference type="EMBL" id="QNRT01000001">
    <property type="protein sequence ID" value="RBP52851.1"/>
    <property type="molecule type" value="Genomic_DNA"/>
</dbReference>
<comment type="caution">
    <text evidence="1">The sequence shown here is derived from an EMBL/GenBank/DDBJ whole genome shotgun (WGS) entry which is preliminary data.</text>
</comment>
<organism evidence="1 2">
    <name type="scientific">Arenicella xantha</name>
    <dbReference type="NCBI Taxonomy" id="644221"/>
    <lineage>
        <taxon>Bacteria</taxon>
        <taxon>Pseudomonadati</taxon>
        <taxon>Pseudomonadota</taxon>
        <taxon>Gammaproteobacteria</taxon>
        <taxon>Arenicellales</taxon>
        <taxon>Arenicellaceae</taxon>
        <taxon>Arenicella</taxon>
    </lineage>
</organism>